<dbReference type="InterPro" id="IPR001763">
    <property type="entry name" value="Rhodanese-like_dom"/>
</dbReference>
<dbReference type="SMART" id="SM00450">
    <property type="entry name" value="RHOD"/>
    <property type="match status" value="1"/>
</dbReference>
<dbReference type="AlphaFoldDB" id="A0A382F293"/>
<organism evidence="2">
    <name type="scientific">marine metagenome</name>
    <dbReference type="NCBI Taxonomy" id="408172"/>
    <lineage>
        <taxon>unclassified sequences</taxon>
        <taxon>metagenomes</taxon>
        <taxon>ecological metagenomes</taxon>
    </lineage>
</organism>
<dbReference type="EMBL" id="UINC01047479">
    <property type="protein sequence ID" value="SVB56799.1"/>
    <property type="molecule type" value="Genomic_DNA"/>
</dbReference>
<dbReference type="PROSITE" id="PS50206">
    <property type="entry name" value="RHODANESE_3"/>
    <property type="match status" value="1"/>
</dbReference>
<dbReference type="InterPro" id="IPR050229">
    <property type="entry name" value="GlpE_sulfurtransferase"/>
</dbReference>
<dbReference type="Gene3D" id="3.40.250.10">
    <property type="entry name" value="Rhodanese-like domain"/>
    <property type="match status" value="1"/>
</dbReference>
<name>A0A382F293_9ZZZZ</name>
<evidence type="ECO:0000259" key="1">
    <source>
        <dbReference type="PROSITE" id="PS50206"/>
    </source>
</evidence>
<dbReference type="CDD" id="cd00158">
    <property type="entry name" value="RHOD"/>
    <property type="match status" value="1"/>
</dbReference>
<dbReference type="InterPro" id="IPR036873">
    <property type="entry name" value="Rhodanese-like_dom_sf"/>
</dbReference>
<dbReference type="PANTHER" id="PTHR43031:SF1">
    <property type="entry name" value="PYRIDINE NUCLEOTIDE-DISULPHIDE OXIDOREDUCTASE"/>
    <property type="match status" value="1"/>
</dbReference>
<gene>
    <name evidence="2" type="ORF">METZ01_LOCUS209653</name>
</gene>
<feature type="domain" description="Rhodanese" evidence="1">
    <location>
        <begin position="23"/>
        <end position="113"/>
    </location>
</feature>
<dbReference type="PANTHER" id="PTHR43031">
    <property type="entry name" value="FAD-DEPENDENT OXIDOREDUCTASE"/>
    <property type="match status" value="1"/>
</dbReference>
<reference evidence="2" key="1">
    <citation type="submission" date="2018-05" db="EMBL/GenBank/DDBJ databases">
        <authorList>
            <person name="Lanie J.A."/>
            <person name="Ng W.-L."/>
            <person name="Kazmierczak K.M."/>
            <person name="Andrzejewski T.M."/>
            <person name="Davidsen T.M."/>
            <person name="Wayne K.J."/>
            <person name="Tettelin H."/>
            <person name="Glass J.I."/>
            <person name="Rusch D."/>
            <person name="Podicherti R."/>
            <person name="Tsui H.-C.T."/>
            <person name="Winkler M.E."/>
        </authorList>
    </citation>
    <scope>NUCLEOTIDE SEQUENCE</scope>
</reference>
<dbReference type="Pfam" id="PF00581">
    <property type="entry name" value="Rhodanese"/>
    <property type="match status" value="1"/>
</dbReference>
<proteinExistence type="predicted"/>
<accession>A0A382F293</accession>
<sequence length="117" mass="13075">MARQVEGEPYFRMSVDEASGLHDNEEYAFVDVRRLDEYVEGHVQGAIFITVDDILARINELPEDKKLLFICAAGVRSGLACEMAAAMGLESERLYNIEEGTPTWIEKGYPTSKGTDL</sequence>
<protein>
    <recommendedName>
        <fullName evidence="1">Rhodanese domain-containing protein</fullName>
    </recommendedName>
</protein>
<evidence type="ECO:0000313" key="2">
    <source>
        <dbReference type="EMBL" id="SVB56799.1"/>
    </source>
</evidence>
<dbReference type="SUPFAM" id="SSF52821">
    <property type="entry name" value="Rhodanese/Cell cycle control phosphatase"/>
    <property type="match status" value="1"/>
</dbReference>